<dbReference type="EMBL" id="BGPR01019240">
    <property type="protein sequence ID" value="GBN81372.1"/>
    <property type="molecule type" value="Genomic_DNA"/>
</dbReference>
<dbReference type="Proteomes" id="UP000499080">
    <property type="component" value="Unassembled WGS sequence"/>
</dbReference>
<organism evidence="2 3">
    <name type="scientific">Araneus ventricosus</name>
    <name type="common">Orbweaver spider</name>
    <name type="synonym">Epeira ventricosa</name>
    <dbReference type="NCBI Taxonomy" id="182803"/>
    <lineage>
        <taxon>Eukaryota</taxon>
        <taxon>Metazoa</taxon>
        <taxon>Ecdysozoa</taxon>
        <taxon>Arthropoda</taxon>
        <taxon>Chelicerata</taxon>
        <taxon>Arachnida</taxon>
        <taxon>Araneae</taxon>
        <taxon>Araneomorphae</taxon>
        <taxon>Entelegynae</taxon>
        <taxon>Araneoidea</taxon>
        <taxon>Araneidae</taxon>
        <taxon>Araneus</taxon>
    </lineage>
</organism>
<evidence type="ECO:0000313" key="2">
    <source>
        <dbReference type="EMBL" id="GBN81372.1"/>
    </source>
</evidence>
<keyword evidence="3" id="KW-1185">Reference proteome</keyword>
<feature type="compositionally biased region" description="Polar residues" evidence="1">
    <location>
        <begin position="1"/>
        <end position="21"/>
    </location>
</feature>
<gene>
    <name evidence="2" type="ORF">AVEN_70524_1</name>
</gene>
<comment type="caution">
    <text evidence="2">The sequence shown here is derived from an EMBL/GenBank/DDBJ whole genome shotgun (WGS) entry which is preliminary data.</text>
</comment>
<dbReference type="AlphaFoldDB" id="A0A4Y2RZT9"/>
<sequence length="93" mass="10816">MARSCGSTPRTDPSRSSVQRIKNSRTSRDREHGAIYILPRQAVTSHGIFWRNRIRLIRYREKILSIFEDLTFCHRVSIESGTVCSLLQRSHCL</sequence>
<protein>
    <submittedName>
        <fullName evidence="2">Uncharacterized protein</fullName>
    </submittedName>
</protein>
<reference evidence="2 3" key="1">
    <citation type="journal article" date="2019" name="Sci. Rep.">
        <title>Orb-weaving spider Araneus ventricosus genome elucidates the spidroin gene catalogue.</title>
        <authorList>
            <person name="Kono N."/>
            <person name="Nakamura H."/>
            <person name="Ohtoshi R."/>
            <person name="Moran D.A.P."/>
            <person name="Shinohara A."/>
            <person name="Yoshida Y."/>
            <person name="Fujiwara M."/>
            <person name="Mori M."/>
            <person name="Tomita M."/>
            <person name="Arakawa K."/>
        </authorList>
    </citation>
    <scope>NUCLEOTIDE SEQUENCE [LARGE SCALE GENOMIC DNA]</scope>
</reference>
<evidence type="ECO:0000313" key="3">
    <source>
        <dbReference type="Proteomes" id="UP000499080"/>
    </source>
</evidence>
<evidence type="ECO:0000256" key="1">
    <source>
        <dbReference type="SAM" id="MobiDB-lite"/>
    </source>
</evidence>
<feature type="region of interest" description="Disordered" evidence="1">
    <location>
        <begin position="1"/>
        <end position="29"/>
    </location>
</feature>
<accession>A0A4Y2RZT9</accession>
<proteinExistence type="predicted"/>
<name>A0A4Y2RZT9_ARAVE</name>